<evidence type="ECO:0000256" key="1">
    <source>
        <dbReference type="SAM" id="MobiDB-lite"/>
    </source>
</evidence>
<proteinExistence type="predicted"/>
<dbReference type="AlphaFoldDB" id="A0AAN7G5Y7"/>
<keyword evidence="4" id="KW-1185">Reference proteome</keyword>
<dbReference type="PANTHER" id="PTHR47718">
    <property type="entry name" value="OS01G0519700 PROTEIN"/>
    <property type="match status" value="1"/>
</dbReference>
<dbReference type="Proteomes" id="UP001324115">
    <property type="component" value="Unassembled WGS sequence"/>
</dbReference>
<dbReference type="Pfam" id="PF10551">
    <property type="entry name" value="MULE"/>
    <property type="match status" value="1"/>
</dbReference>
<gene>
    <name evidence="3" type="ORF">RGQ29_001010</name>
</gene>
<evidence type="ECO:0000313" key="4">
    <source>
        <dbReference type="Proteomes" id="UP001324115"/>
    </source>
</evidence>
<feature type="compositionally biased region" description="Polar residues" evidence="1">
    <location>
        <begin position="527"/>
        <end position="537"/>
    </location>
</feature>
<dbReference type="InterPro" id="IPR018289">
    <property type="entry name" value="MULE_transposase_dom"/>
</dbReference>
<feature type="region of interest" description="Disordered" evidence="1">
    <location>
        <begin position="518"/>
        <end position="537"/>
    </location>
</feature>
<organism evidence="3 4">
    <name type="scientific">Quercus rubra</name>
    <name type="common">Northern red oak</name>
    <name type="synonym">Quercus borealis</name>
    <dbReference type="NCBI Taxonomy" id="3512"/>
    <lineage>
        <taxon>Eukaryota</taxon>
        <taxon>Viridiplantae</taxon>
        <taxon>Streptophyta</taxon>
        <taxon>Embryophyta</taxon>
        <taxon>Tracheophyta</taxon>
        <taxon>Spermatophyta</taxon>
        <taxon>Magnoliopsida</taxon>
        <taxon>eudicotyledons</taxon>
        <taxon>Gunneridae</taxon>
        <taxon>Pentapetalae</taxon>
        <taxon>rosids</taxon>
        <taxon>fabids</taxon>
        <taxon>Fagales</taxon>
        <taxon>Fagaceae</taxon>
        <taxon>Quercus</taxon>
    </lineage>
</organism>
<accession>A0AAN7G5Y7</accession>
<feature type="domain" description="MULE transposase" evidence="2">
    <location>
        <begin position="150"/>
        <end position="244"/>
    </location>
</feature>
<comment type="caution">
    <text evidence="3">The sequence shown here is derived from an EMBL/GenBank/DDBJ whole genome shotgun (WGS) entry which is preliminary data.</text>
</comment>
<dbReference type="EMBL" id="JAXUIC010000001">
    <property type="protein sequence ID" value="KAK4607018.1"/>
    <property type="molecule type" value="Genomic_DNA"/>
</dbReference>
<reference evidence="3 4" key="1">
    <citation type="journal article" date="2023" name="G3 (Bethesda)">
        <title>A haplotype-resolved chromosome-scale genome for Quercus rubra L. provides insights into the genetics of adaptive traits for red oak species.</title>
        <authorList>
            <person name="Kapoor B."/>
            <person name="Jenkins J."/>
            <person name="Schmutz J."/>
            <person name="Zhebentyayeva T."/>
            <person name="Kuelheim C."/>
            <person name="Coggeshall M."/>
            <person name="Heim C."/>
            <person name="Lasky J.R."/>
            <person name="Leites L."/>
            <person name="Islam-Faridi N."/>
            <person name="Romero-Severson J."/>
            <person name="DeLeo V.L."/>
            <person name="Lucas S.M."/>
            <person name="Lazic D."/>
            <person name="Gailing O."/>
            <person name="Carlson J."/>
            <person name="Staton M."/>
        </authorList>
    </citation>
    <scope>NUCLEOTIDE SEQUENCE [LARGE SCALE GENOMIC DNA]</scope>
    <source>
        <strain evidence="3">Pseudo-F2</strain>
    </source>
</reference>
<dbReference type="PANTHER" id="PTHR47718:SF17">
    <property type="entry name" value="PROTEIN FAR1-RELATED SEQUENCE 5-LIKE"/>
    <property type="match status" value="1"/>
</dbReference>
<evidence type="ECO:0000313" key="3">
    <source>
        <dbReference type="EMBL" id="KAK4607018.1"/>
    </source>
</evidence>
<protein>
    <recommendedName>
        <fullName evidence="2">MULE transposase domain-containing protein</fullName>
    </recommendedName>
</protein>
<name>A0AAN7G5Y7_QUERU</name>
<sequence>MQVSSDEEAYNLYNEYALNKGFSIQKWGHKEFEDPYDYKKYNKLDTRMGCQARIRFDIKNSIWSVSHFNDEHSHEFASPKESCNLRSGRKVLSTHGTIIETMVSSGIKATRQSEDSIFFFSVQVDQENRMANFFWRDGRSKLDYDCFGDVFVFDTTYRTNKYNLICAPFVGINHHWNNVLFGCVFLTDETTDSFIWLFETFFTAMRGRQPKSIFAYQDQAMANAIKAIFSKSHHRLCSWHISKNAQQNLPGLYGNPDFHQRFNKCLNNAFHVDFFFAKMKSTQQSESTNNVFHQIMKTSMTLIQVVEFYEEKVVEMRQNEINEDFCCKNDVPSKVMRYRGILSHAIKEFNLGGGLSCVETNHHENNFTYSLYKEMSSRVYTMHFNRSELTICCDYKLFETLGLLYCHALRVFLVNNTKDAKKRLRCYDDFSQPKRNQWAKFIMDNLREISCEFEKYMMATNGMEDVGKECPQDLAHDEVQPNLDEMQPNLDGEKPILDPPHVRKKGITNARIKCQLEKKKRKKVKDASTSQAPQSTSMLQEIQVKDAIVPKLHKLVL</sequence>
<evidence type="ECO:0000259" key="2">
    <source>
        <dbReference type="Pfam" id="PF10551"/>
    </source>
</evidence>